<proteinExistence type="predicted"/>
<name>A0ABM7LR72_9ACTN</name>
<accession>A0ABM7LR72</accession>
<evidence type="ECO:0000256" key="1">
    <source>
        <dbReference type="SAM" id="MobiDB-lite"/>
    </source>
</evidence>
<sequence length="79" mass="7940">MGRCEHTIGVSGTSTALGIRSAATGTAGRTPSKERTASGGRDPEPQTPWPGTHTATDHGPLAAAAAGTHGPVAWHADRD</sequence>
<gene>
    <name evidence="2" type="ORF">Aiant_24030</name>
</gene>
<feature type="compositionally biased region" description="Basic and acidic residues" evidence="1">
    <location>
        <begin position="31"/>
        <end position="44"/>
    </location>
</feature>
<dbReference type="Proteomes" id="UP000676967">
    <property type="component" value="Chromosome"/>
</dbReference>
<dbReference type="EMBL" id="AP023356">
    <property type="protein sequence ID" value="BCJ41746.1"/>
    <property type="molecule type" value="Genomic_DNA"/>
</dbReference>
<organism evidence="2 3">
    <name type="scientific">Actinoplanes ianthinogenes</name>
    <dbReference type="NCBI Taxonomy" id="122358"/>
    <lineage>
        <taxon>Bacteria</taxon>
        <taxon>Bacillati</taxon>
        <taxon>Actinomycetota</taxon>
        <taxon>Actinomycetes</taxon>
        <taxon>Micromonosporales</taxon>
        <taxon>Micromonosporaceae</taxon>
        <taxon>Actinoplanes</taxon>
    </lineage>
</organism>
<reference evidence="2 3" key="1">
    <citation type="submission" date="2020-08" db="EMBL/GenBank/DDBJ databases">
        <title>Whole genome shotgun sequence of Actinoplanes ianthinogenes NBRC 13996.</title>
        <authorList>
            <person name="Komaki H."/>
            <person name="Tamura T."/>
        </authorList>
    </citation>
    <scope>NUCLEOTIDE SEQUENCE [LARGE SCALE GENOMIC DNA]</scope>
    <source>
        <strain evidence="2 3">NBRC 13996</strain>
    </source>
</reference>
<evidence type="ECO:0000313" key="2">
    <source>
        <dbReference type="EMBL" id="BCJ41746.1"/>
    </source>
</evidence>
<keyword evidence="3" id="KW-1185">Reference proteome</keyword>
<evidence type="ECO:0000313" key="3">
    <source>
        <dbReference type="Proteomes" id="UP000676967"/>
    </source>
</evidence>
<protein>
    <submittedName>
        <fullName evidence="2">Uncharacterized protein</fullName>
    </submittedName>
</protein>
<feature type="region of interest" description="Disordered" evidence="1">
    <location>
        <begin position="1"/>
        <end position="79"/>
    </location>
</feature>